<evidence type="ECO:0000313" key="3">
    <source>
        <dbReference type="Proteomes" id="UP000680679"/>
    </source>
</evidence>
<evidence type="ECO:0000313" key="2">
    <source>
        <dbReference type="EMBL" id="BCU07193.1"/>
    </source>
</evidence>
<name>A0ABM7QMS2_9GAMM</name>
<evidence type="ECO:0000256" key="1">
    <source>
        <dbReference type="SAM" id="MobiDB-lite"/>
    </source>
</evidence>
<organism evidence="2 3">
    <name type="scientific">Allochromatium tepidum</name>
    <dbReference type="NCBI Taxonomy" id="553982"/>
    <lineage>
        <taxon>Bacteria</taxon>
        <taxon>Pseudomonadati</taxon>
        <taxon>Pseudomonadota</taxon>
        <taxon>Gammaproteobacteria</taxon>
        <taxon>Chromatiales</taxon>
        <taxon>Chromatiaceae</taxon>
        <taxon>Allochromatium</taxon>
    </lineage>
</organism>
<protein>
    <submittedName>
        <fullName evidence="2">Uncharacterized protein</fullName>
    </submittedName>
</protein>
<keyword evidence="3" id="KW-1185">Reference proteome</keyword>
<gene>
    <name evidence="2" type="ORF">Atep_18700</name>
</gene>
<sequence>MLKCIGIQVKSTEHAVGGSFEVEADRNAQRPGASAERLGDGVEASEPCQCLERGAVERVMAGALGEPDLAEAPVGLDDEGECRHSGLTMTPGAGRIALMTGDGALQGR</sequence>
<reference evidence="2 3" key="1">
    <citation type="submission" date="2021-04" db="EMBL/GenBank/DDBJ databases">
        <title>Complete genome sequencing of Allochromatium tepidum strain NZ.</title>
        <authorList>
            <person name="Tsukatani Y."/>
            <person name="Mori H."/>
        </authorList>
    </citation>
    <scope>NUCLEOTIDE SEQUENCE [LARGE SCALE GENOMIC DNA]</scope>
    <source>
        <strain evidence="2 3">NZ</strain>
    </source>
</reference>
<dbReference type="Proteomes" id="UP000680679">
    <property type="component" value="Chromosome"/>
</dbReference>
<dbReference type="EMBL" id="AP024563">
    <property type="protein sequence ID" value="BCU07193.1"/>
    <property type="molecule type" value="Genomic_DNA"/>
</dbReference>
<accession>A0ABM7QMS2</accession>
<proteinExistence type="predicted"/>
<feature type="region of interest" description="Disordered" evidence="1">
    <location>
        <begin position="20"/>
        <end position="44"/>
    </location>
</feature>